<keyword evidence="2" id="KW-1185">Reference proteome</keyword>
<evidence type="ECO:0000313" key="2">
    <source>
        <dbReference type="Proteomes" id="UP000264589"/>
    </source>
</evidence>
<reference evidence="1 2" key="1">
    <citation type="submission" date="2018-08" db="EMBL/GenBank/DDBJ databases">
        <title>Parvularcula sp. SM1705, isolated from surface water of the South Sea China.</title>
        <authorList>
            <person name="Sun L."/>
        </authorList>
    </citation>
    <scope>NUCLEOTIDE SEQUENCE [LARGE SCALE GENOMIC DNA]</scope>
    <source>
        <strain evidence="1 2">SM1705</strain>
    </source>
</reference>
<comment type="caution">
    <text evidence="1">The sequence shown here is derived from an EMBL/GenBank/DDBJ whole genome shotgun (WGS) entry which is preliminary data.</text>
</comment>
<evidence type="ECO:0000313" key="1">
    <source>
        <dbReference type="EMBL" id="RFB01543.1"/>
    </source>
</evidence>
<protein>
    <submittedName>
        <fullName evidence="1">Uncharacterized protein</fullName>
    </submittedName>
</protein>
<dbReference type="RefSeq" id="WP_116393259.1">
    <property type="nucleotide sequence ID" value="NZ_CAXQPM010000012.1"/>
</dbReference>
<dbReference type="Proteomes" id="UP000264589">
    <property type="component" value="Unassembled WGS sequence"/>
</dbReference>
<dbReference type="OrthoDB" id="8481901at2"/>
<accession>A0A371R7W7</accession>
<gene>
    <name evidence="1" type="ORF">DX908_14775</name>
</gene>
<dbReference type="AlphaFoldDB" id="A0A371R7W7"/>
<organism evidence="1 2">
    <name type="scientific">Parvularcula marina</name>
    <dbReference type="NCBI Taxonomy" id="2292771"/>
    <lineage>
        <taxon>Bacteria</taxon>
        <taxon>Pseudomonadati</taxon>
        <taxon>Pseudomonadota</taxon>
        <taxon>Alphaproteobacteria</taxon>
        <taxon>Parvularculales</taxon>
        <taxon>Parvularculaceae</taxon>
        <taxon>Parvularcula</taxon>
    </lineage>
</organism>
<name>A0A371R7W7_9PROT</name>
<sequence length="75" mass="8235">MSNDRKNQPGSPDFDTDEAIRRLIRQTVGAMGETAPEALPHLVRERLKGQIAGNADLDKLLRDVLKERGEGPGRG</sequence>
<proteinExistence type="predicted"/>
<dbReference type="EMBL" id="QUQO01000002">
    <property type="protein sequence ID" value="RFB01543.1"/>
    <property type="molecule type" value="Genomic_DNA"/>
</dbReference>
<dbReference type="InParanoid" id="A0A371R7W7"/>